<keyword evidence="2" id="KW-0812">Transmembrane</keyword>
<feature type="compositionally biased region" description="Polar residues" evidence="1">
    <location>
        <begin position="271"/>
        <end position="282"/>
    </location>
</feature>
<organism evidence="3 4">
    <name type="scientific">Ectopseudomonas oleovorans</name>
    <name type="common">Pseudomonas oleovorans</name>
    <dbReference type="NCBI Taxonomy" id="301"/>
    <lineage>
        <taxon>Bacteria</taxon>
        <taxon>Pseudomonadati</taxon>
        <taxon>Pseudomonadota</taxon>
        <taxon>Gammaproteobacteria</taxon>
        <taxon>Pseudomonadales</taxon>
        <taxon>Pseudomonadaceae</taxon>
        <taxon>Ectopseudomonas</taxon>
    </lineage>
</organism>
<dbReference type="EMBL" id="JAOCJE010000002">
    <property type="protein sequence ID" value="MDH1341852.1"/>
    <property type="molecule type" value="Genomic_DNA"/>
</dbReference>
<evidence type="ECO:0000313" key="3">
    <source>
        <dbReference type="EMBL" id="MDH1341852.1"/>
    </source>
</evidence>
<sequence length="388" mass="42273">MRVETLLGPGIQLPLGGIQRLGLWHFHHRLQITVVAVEAQIAVLVQISREQPLSDRQLLADRLVSTSRLRIGRTAEHGLTHSILHRGLASSRRAVDGSYGSGRQRASSRVQPHLLRRSACNVDRTADRRSCQRAFHCSTRHALHQWLLLGPVLQHLLLNGLRQLFQHALGQRAASNATSQPGRFACHLADTASQRALHVDQASTLCKARTKATQGSTSHTSTSRRQGGAPRVDLAINLIHGAAGDHSTLTTSTGRDSLPRGLASGRRAGDQPSSAPTYQRTTADSATRQHLRQRLSHQACNIARIARVGTRDIQRIALFPGLLNLSSTLLALWAVFLLSLFLPLAGLEASRLTDLVSRLVDNTAASERADTHISQTSDHTGQLLHAAF</sequence>
<dbReference type="Proteomes" id="UP001161697">
    <property type="component" value="Unassembled WGS sequence"/>
</dbReference>
<dbReference type="RefSeq" id="WP_279533507.1">
    <property type="nucleotide sequence ID" value="NZ_CP104579.1"/>
</dbReference>
<accession>A0AA42TW21</accession>
<evidence type="ECO:0000256" key="1">
    <source>
        <dbReference type="SAM" id="MobiDB-lite"/>
    </source>
</evidence>
<feature type="transmembrane region" description="Helical" evidence="2">
    <location>
        <begin position="317"/>
        <end position="342"/>
    </location>
</feature>
<evidence type="ECO:0000313" key="4">
    <source>
        <dbReference type="Proteomes" id="UP001161697"/>
    </source>
</evidence>
<keyword evidence="2" id="KW-0472">Membrane</keyword>
<feature type="region of interest" description="Disordered" evidence="1">
    <location>
        <begin position="245"/>
        <end position="282"/>
    </location>
</feature>
<protein>
    <submittedName>
        <fullName evidence="3">Uncharacterized protein</fullName>
    </submittedName>
</protein>
<proteinExistence type="predicted"/>
<feature type="compositionally biased region" description="Polar residues" evidence="1">
    <location>
        <begin position="211"/>
        <end position="225"/>
    </location>
</feature>
<gene>
    <name evidence="3" type="ORF">N5J11_22355</name>
</gene>
<dbReference type="AlphaFoldDB" id="A0AA42TW21"/>
<reference evidence="3" key="1">
    <citation type="submission" date="2022-09" db="EMBL/GenBank/DDBJ databases">
        <title>Intensive care unit water sources are persistently colonized with multi-drug resistant bacteria and are the site of extensive horizontal gene transfer of antibiotic resistance genes.</title>
        <authorList>
            <person name="Diorio-Toth L."/>
        </authorList>
    </citation>
    <scope>NUCLEOTIDE SEQUENCE</scope>
    <source>
        <strain evidence="3">GD03704</strain>
    </source>
</reference>
<evidence type="ECO:0000256" key="2">
    <source>
        <dbReference type="SAM" id="Phobius"/>
    </source>
</evidence>
<comment type="caution">
    <text evidence="3">The sequence shown here is derived from an EMBL/GenBank/DDBJ whole genome shotgun (WGS) entry which is preliminary data.</text>
</comment>
<feature type="region of interest" description="Disordered" evidence="1">
    <location>
        <begin position="208"/>
        <end position="229"/>
    </location>
</feature>
<keyword evidence="2" id="KW-1133">Transmembrane helix</keyword>
<name>A0AA42TW21_ECTOL</name>